<keyword evidence="13 25" id="KW-0472">Membrane</keyword>
<evidence type="ECO:0000256" key="12">
    <source>
        <dbReference type="ARBA" id="ARBA00023098"/>
    </source>
</evidence>
<evidence type="ECO:0000256" key="23">
    <source>
        <dbReference type="PIRSR" id="PIRSR037251-1"/>
    </source>
</evidence>
<dbReference type="PROSITE" id="PS01174">
    <property type="entry name" value="LIPASE_GDXG_SER"/>
    <property type="match status" value="1"/>
</dbReference>
<feature type="active site" evidence="23">
    <location>
        <position position="398"/>
    </location>
</feature>
<evidence type="ECO:0000259" key="26">
    <source>
        <dbReference type="Pfam" id="PF07859"/>
    </source>
</evidence>
<feature type="domain" description="Alpha/beta hydrolase fold-3" evidence="26">
    <location>
        <begin position="340"/>
        <end position="401"/>
    </location>
</feature>
<evidence type="ECO:0000256" key="25">
    <source>
        <dbReference type="SAM" id="Phobius"/>
    </source>
</evidence>
<dbReference type="GO" id="GO:0016042">
    <property type="term" value="P:lipid catabolic process"/>
    <property type="evidence" value="ECO:0007669"/>
    <property type="project" value="UniProtKB-KW"/>
</dbReference>
<evidence type="ECO:0000256" key="22">
    <source>
        <dbReference type="ARBA" id="ARBA00049214"/>
    </source>
</evidence>
<dbReference type="OrthoDB" id="408631at2759"/>
<proteinExistence type="inferred from homology"/>
<evidence type="ECO:0000256" key="7">
    <source>
        <dbReference type="ARBA" id="ARBA00022824"/>
    </source>
</evidence>
<dbReference type="InterPro" id="IPR029058">
    <property type="entry name" value="AB_hydrolase_fold"/>
</dbReference>
<dbReference type="InterPro" id="IPR033140">
    <property type="entry name" value="Lipase_GDXG_put_SER_AS"/>
</dbReference>
<keyword evidence="28" id="KW-1185">Reference proteome</keyword>
<keyword evidence="7" id="KW-0256">Endoplasmic reticulum</keyword>
<evidence type="ECO:0000256" key="17">
    <source>
        <dbReference type="ARBA" id="ARBA00044162"/>
    </source>
</evidence>
<name>A0A9Q1I0U6_CONCO</name>
<evidence type="ECO:0000313" key="27">
    <source>
        <dbReference type="EMBL" id="KAJ8274400.1"/>
    </source>
</evidence>
<accession>A0A9Q1I0U6</accession>
<dbReference type="GO" id="GO:0047378">
    <property type="term" value="F:acetylalkylglycerol acetylhydrolase activity"/>
    <property type="evidence" value="ECO:0007669"/>
    <property type="project" value="UniProtKB-EC"/>
</dbReference>
<evidence type="ECO:0000313" key="28">
    <source>
        <dbReference type="Proteomes" id="UP001152803"/>
    </source>
</evidence>
<keyword evidence="12" id="KW-0443">Lipid metabolism</keyword>
<evidence type="ECO:0000256" key="3">
    <source>
        <dbReference type="ARBA" id="ARBA00010515"/>
    </source>
</evidence>
<dbReference type="SUPFAM" id="SSF53474">
    <property type="entry name" value="alpha/beta-Hydrolases"/>
    <property type="match status" value="1"/>
</dbReference>
<evidence type="ECO:0000256" key="8">
    <source>
        <dbReference type="ARBA" id="ARBA00022848"/>
    </source>
</evidence>
<dbReference type="PIRSF" id="PIRSF037251">
    <property type="entry name" value="Arylacetamide_deacetylase"/>
    <property type="match status" value="1"/>
</dbReference>
<comment type="catalytic activity">
    <reaction evidence="22">
        <text>a 1-O-alkyl-2-acetyl-sn-glycerol + H2O = a 1-O-alkyl-sn-glycerol + acetate + H(+)</text>
        <dbReference type="Rhea" id="RHEA:11552"/>
        <dbReference type="ChEBI" id="CHEBI:15377"/>
        <dbReference type="ChEBI" id="CHEBI:15378"/>
        <dbReference type="ChEBI" id="CHEBI:15850"/>
        <dbReference type="ChEBI" id="CHEBI:16291"/>
        <dbReference type="ChEBI" id="CHEBI:30089"/>
        <dbReference type="EC" id="3.1.1.71"/>
    </reaction>
    <physiologicalReaction direction="left-to-right" evidence="22">
        <dbReference type="Rhea" id="RHEA:11553"/>
    </physiologicalReaction>
</comment>
<comment type="catalytic activity">
    <reaction evidence="21">
        <text>a cholesterol ester + H2O = cholesterol + a fatty acid + H(+)</text>
        <dbReference type="Rhea" id="RHEA:36403"/>
        <dbReference type="ChEBI" id="CHEBI:15377"/>
        <dbReference type="ChEBI" id="CHEBI:15378"/>
        <dbReference type="ChEBI" id="CHEBI:16113"/>
        <dbReference type="ChEBI" id="CHEBI:17002"/>
        <dbReference type="ChEBI" id="CHEBI:28868"/>
    </reaction>
    <physiologicalReaction direction="left-to-right" evidence="21">
        <dbReference type="Rhea" id="RHEA:36404"/>
    </physiologicalReaction>
</comment>
<keyword evidence="14" id="KW-0325">Glycoprotein</keyword>
<feature type="active site" evidence="23 24">
    <location>
        <position position="211"/>
    </location>
</feature>
<dbReference type="Gene3D" id="3.40.50.1820">
    <property type="entry name" value="alpha/beta hydrolase"/>
    <property type="match status" value="1"/>
</dbReference>
<dbReference type="InterPro" id="IPR017157">
    <property type="entry name" value="Arylacetamide_deacetylase"/>
</dbReference>
<dbReference type="InterPro" id="IPR013094">
    <property type="entry name" value="AB_hydrolase_3"/>
</dbReference>
<reference evidence="27" key="1">
    <citation type="journal article" date="2023" name="Science">
        <title>Genome structures resolve the early diversification of teleost fishes.</title>
        <authorList>
            <person name="Parey E."/>
            <person name="Louis A."/>
            <person name="Montfort J."/>
            <person name="Bouchez O."/>
            <person name="Roques C."/>
            <person name="Iampietro C."/>
            <person name="Lluch J."/>
            <person name="Castinel A."/>
            <person name="Donnadieu C."/>
            <person name="Desvignes T."/>
            <person name="Floi Bucao C."/>
            <person name="Jouanno E."/>
            <person name="Wen M."/>
            <person name="Mejri S."/>
            <person name="Dirks R."/>
            <person name="Jansen H."/>
            <person name="Henkel C."/>
            <person name="Chen W.J."/>
            <person name="Zahm M."/>
            <person name="Cabau C."/>
            <person name="Klopp C."/>
            <person name="Thompson A.W."/>
            <person name="Robinson-Rechavi M."/>
            <person name="Braasch I."/>
            <person name="Lecointre G."/>
            <person name="Bobe J."/>
            <person name="Postlethwait J.H."/>
            <person name="Berthelot C."/>
            <person name="Roest Crollius H."/>
            <person name="Guiguen Y."/>
        </authorList>
    </citation>
    <scope>NUCLEOTIDE SEQUENCE</scope>
    <source>
        <strain evidence="27">Concon-B</strain>
    </source>
</reference>
<keyword evidence="10" id="KW-0735">Signal-anchor</keyword>
<comment type="catalytic activity">
    <reaction evidence="20">
        <text>cholesteryl (9Z-octadecenoate) + H2O = cholesterol + (9Z)-octadecenoate + H(+)</text>
        <dbReference type="Rhea" id="RHEA:33875"/>
        <dbReference type="ChEBI" id="CHEBI:15377"/>
        <dbReference type="ChEBI" id="CHEBI:15378"/>
        <dbReference type="ChEBI" id="CHEBI:16113"/>
        <dbReference type="ChEBI" id="CHEBI:30823"/>
        <dbReference type="ChEBI" id="CHEBI:46898"/>
    </reaction>
    <physiologicalReaction direction="left-to-right" evidence="20">
        <dbReference type="Rhea" id="RHEA:33876"/>
    </physiologicalReaction>
</comment>
<feature type="transmembrane region" description="Helical" evidence="25">
    <location>
        <begin position="21"/>
        <end position="41"/>
    </location>
</feature>
<evidence type="ECO:0000256" key="13">
    <source>
        <dbReference type="ARBA" id="ARBA00023136"/>
    </source>
</evidence>
<comment type="catalytic activity">
    <reaction evidence="15">
        <text>1-O-hexadecyl-2-acetyl-sn-glycerol + H2O = 1-O-hexadecyl-sn-glycerol + acetate + H(+)</text>
        <dbReference type="Rhea" id="RHEA:38563"/>
        <dbReference type="ChEBI" id="CHEBI:15377"/>
        <dbReference type="ChEBI" id="CHEBI:15378"/>
        <dbReference type="ChEBI" id="CHEBI:30089"/>
        <dbReference type="ChEBI" id="CHEBI:34115"/>
        <dbReference type="ChEBI" id="CHEBI:75936"/>
    </reaction>
    <physiologicalReaction direction="left-to-right" evidence="15">
        <dbReference type="Rhea" id="RHEA:38564"/>
    </physiologicalReaction>
</comment>
<evidence type="ECO:0000256" key="16">
    <source>
        <dbReference type="ARBA" id="ARBA00044060"/>
    </source>
</evidence>
<evidence type="ECO:0000256" key="18">
    <source>
        <dbReference type="ARBA" id="ARBA00044219"/>
    </source>
</evidence>
<dbReference type="EMBL" id="JAFJMO010000006">
    <property type="protein sequence ID" value="KAJ8274400.1"/>
    <property type="molecule type" value="Genomic_DNA"/>
</dbReference>
<dbReference type="AlphaFoldDB" id="A0A9Q1I0U6"/>
<comment type="similarity">
    <text evidence="3">Belongs to the 'GDXG' lipolytic enzyme family.</text>
</comment>
<evidence type="ECO:0000256" key="9">
    <source>
        <dbReference type="ARBA" id="ARBA00022963"/>
    </source>
</evidence>
<feature type="domain" description="Alpha/beta hydrolase fold-3" evidence="26">
    <location>
        <begin position="129"/>
        <end position="313"/>
    </location>
</feature>
<dbReference type="PANTHER" id="PTHR48081">
    <property type="entry name" value="AB HYDROLASE SUPERFAMILY PROTEIN C4A8.06C"/>
    <property type="match status" value="1"/>
</dbReference>
<keyword evidence="8" id="KW-0492">Microsome</keyword>
<dbReference type="PANTHER" id="PTHR48081:SF29">
    <property type="entry name" value="NEUTRAL CHOLESTEROL ESTER HYDROLASE 1"/>
    <property type="match status" value="1"/>
</dbReference>
<evidence type="ECO:0000256" key="21">
    <source>
        <dbReference type="ARBA" id="ARBA00048913"/>
    </source>
</evidence>
<keyword evidence="4" id="KW-1003">Cell membrane</keyword>
<comment type="subcellular location">
    <subcellularLocation>
        <location evidence="2">Cell membrane</location>
        <topology evidence="2">Single-pass type II membrane protein</topology>
    </subcellularLocation>
    <subcellularLocation>
        <location evidence="1">Microsome</location>
    </subcellularLocation>
</comment>
<evidence type="ECO:0000256" key="6">
    <source>
        <dbReference type="ARBA" id="ARBA00022801"/>
    </source>
</evidence>
<evidence type="ECO:0000256" key="20">
    <source>
        <dbReference type="ARBA" id="ARBA00047653"/>
    </source>
</evidence>
<sequence length="428" mass="47595">MVCHFARSSHSSCHNRRDTTLMKGAFALTVLLAATTAYYFYIPLPSTISEPWKLMLIDGVFRGIMHVGRLADSLGICHFLHVVNFSMTLDAPDSVSSENLLVSDTTVGGVNARICQWTGGSAGELRRAVVFFHGGGWALGSGKKGAYATLCKKMAKDLKAVILSVEYRLAPEAHFPDQFEDAFQASKHFLQPEVLAQYSVDPERVGVSGDSAGGNLAAAVAQQVATDSSIPVKFKVQSLIYPVLQTLDFNTPSYQQNRNVPILYRPLMVWFWLEYLDADRGFLPAMIMNNHTAQDLEQVDPFRAAVDWTALLPPRFTEGYEPVVQAHGTPRIVEEVPGLLDVRASPLLAEREVLTQTPRAYILTCEHDVLRDDGLMYGRRLEEAGVAVTSDYYEDGFHGCLTFSFWPTFFTVGERALRNYIAWLDQNL</sequence>
<dbReference type="Proteomes" id="UP001152803">
    <property type="component" value="Unassembled WGS sequence"/>
</dbReference>
<organism evidence="27 28">
    <name type="scientific">Conger conger</name>
    <name type="common">Conger eel</name>
    <name type="synonym">Muraena conger</name>
    <dbReference type="NCBI Taxonomy" id="82655"/>
    <lineage>
        <taxon>Eukaryota</taxon>
        <taxon>Metazoa</taxon>
        <taxon>Chordata</taxon>
        <taxon>Craniata</taxon>
        <taxon>Vertebrata</taxon>
        <taxon>Euteleostomi</taxon>
        <taxon>Actinopterygii</taxon>
        <taxon>Neopterygii</taxon>
        <taxon>Teleostei</taxon>
        <taxon>Anguilliformes</taxon>
        <taxon>Congridae</taxon>
        <taxon>Conger</taxon>
    </lineage>
</organism>
<evidence type="ECO:0000256" key="24">
    <source>
        <dbReference type="PROSITE-ProRule" id="PRU10038"/>
    </source>
</evidence>
<keyword evidence="6" id="KW-0378">Hydrolase</keyword>
<evidence type="ECO:0000256" key="10">
    <source>
        <dbReference type="ARBA" id="ARBA00022968"/>
    </source>
</evidence>
<comment type="caution">
    <text evidence="27">The sequence shown here is derived from an EMBL/GenBank/DDBJ whole genome shotgun (WGS) entry which is preliminary data.</text>
</comment>
<dbReference type="GO" id="GO:0005886">
    <property type="term" value="C:plasma membrane"/>
    <property type="evidence" value="ECO:0007669"/>
    <property type="project" value="UniProtKB-SubCell"/>
</dbReference>
<evidence type="ECO:0000256" key="5">
    <source>
        <dbReference type="ARBA" id="ARBA00022692"/>
    </source>
</evidence>
<dbReference type="Pfam" id="PF07859">
    <property type="entry name" value="Abhydrolase_3"/>
    <property type="match status" value="2"/>
</dbReference>
<evidence type="ECO:0000256" key="4">
    <source>
        <dbReference type="ARBA" id="ARBA00022475"/>
    </source>
</evidence>
<dbReference type="InterPro" id="IPR050300">
    <property type="entry name" value="GDXG_lipolytic_enzyme"/>
</dbReference>
<evidence type="ECO:0000256" key="19">
    <source>
        <dbReference type="ARBA" id="ARBA00044256"/>
    </source>
</evidence>
<gene>
    <name evidence="27" type="ORF">COCON_G00090250</name>
</gene>
<evidence type="ECO:0000256" key="2">
    <source>
        <dbReference type="ARBA" id="ARBA00004401"/>
    </source>
</evidence>
<evidence type="ECO:0000256" key="15">
    <source>
        <dbReference type="ARBA" id="ARBA00023406"/>
    </source>
</evidence>
<keyword evidence="9" id="KW-0442">Lipid degradation</keyword>
<feature type="active site" evidence="23">
    <location>
        <position position="368"/>
    </location>
</feature>
<evidence type="ECO:0000256" key="14">
    <source>
        <dbReference type="ARBA" id="ARBA00023180"/>
    </source>
</evidence>
<keyword evidence="11 25" id="KW-1133">Transmembrane helix</keyword>
<evidence type="ECO:0000256" key="1">
    <source>
        <dbReference type="ARBA" id="ARBA00004144"/>
    </source>
</evidence>
<evidence type="ECO:0000256" key="11">
    <source>
        <dbReference type="ARBA" id="ARBA00022989"/>
    </source>
</evidence>
<keyword evidence="5 25" id="KW-0812">Transmembrane</keyword>
<protein>
    <recommendedName>
        <fullName evidence="17">Neutral cholesterol ester hydrolase 1</fullName>
        <ecNumber evidence="16">3.1.1.71</ecNumber>
    </recommendedName>
    <alternativeName>
        <fullName evidence="18">Acetylalkylglycerol acetylhydrolase</fullName>
    </alternativeName>
    <alternativeName>
        <fullName evidence="19">Arylacetamide deacetylase-like 1</fullName>
    </alternativeName>
</protein>
<dbReference type="EC" id="3.1.1.71" evidence="16"/>